<dbReference type="PROSITE" id="PS50011">
    <property type="entry name" value="PROTEIN_KINASE_DOM"/>
    <property type="match status" value="1"/>
</dbReference>
<dbReference type="InterPro" id="IPR008271">
    <property type="entry name" value="Ser/Thr_kinase_AS"/>
</dbReference>
<evidence type="ECO:0000256" key="7">
    <source>
        <dbReference type="ARBA" id="ARBA00049014"/>
    </source>
</evidence>
<dbReference type="SUPFAM" id="SSF56112">
    <property type="entry name" value="Protein kinase-like (PK-like)"/>
    <property type="match status" value="1"/>
</dbReference>
<feature type="domain" description="Protein kinase" evidence="10">
    <location>
        <begin position="59"/>
        <end position="315"/>
    </location>
</feature>
<keyword evidence="2" id="KW-0547">Nucleotide-binding</keyword>
<comment type="catalytic activity">
    <reaction evidence="9">
        <text>L-tyrosyl-[protein] + ATP = O-phospho-L-tyrosyl-[protein] + ADP + H(+)</text>
        <dbReference type="Rhea" id="RHEA:10596"/>
        <dbReference type="Rhea" id="RHEA-COMP:10136"/>
        <dbReference type="Rhea" id="RHEA-COMP:20101"/>
        <dbReference type="ChEBI" id="CHEBI:15378"/>
        <dbReference type="ChEBI" id="CHEBI:30616"/>
        <dbReference type="ChEBI" id="CHEBI:46858"/>
        <dbReference type="ChEBI" id="CHEBI:61978"/>
        <dbReference type="ChEBI" id="CHEBI:456216"/>
        <dbReference type="EC" id="2.7.12.2"/>
    </reaction>
</comment>
<dbReference type="InterPro" id="IPR000719">
    <property type="entry name" value="Prot_kinase_dom"/>
</dbReference>
<evidence type="ECO:0000256" key="2">
    <source>
        <dbReference type="ARBA" id="ARBA00022741"/>
    </source>
</evidence>
<evidence type="ECO:0000256" key="5">
    <source>
        <dbReference type="ARBA" id="ARBA00038035"/>
    </source>
</evidence>
<organism evidence="11 12">
    <name type="scientific">Prorocentrum cordatum</name>
    <dbReference type="NCBI Taxonomy" id="2364126"/>
    <lineage>
        <taxon>Eukaryota</taxon>
        <taxon>Sar</taxon>
        <taxon>Alveolata</taxon>
        <taxon>Dinophyceae</taxon>
        <taxon>Prorocentrales</taxon>
        <taxon>Prorocentraceae</taxon>
        <taxon>Prorocentrum</taxon>
    </lineage>
</organism>
<dbReference type="EMBL" id="CAUYUJ010017299">
    <property type="protein sequence ID" value="CAK0873629.1"/>
    <property type="molecule type" value="Genomic_DNA"/>
</dbReference>
<dbReference type="EC" id="2.7.12.2" evidence="6"/>
<dbReference type="PANTHER" id="PTHR48013:SF9">
    <property type="entry name" value="DUAL SPECIFICITY MITOGEN-ACTIVATED PROTEIN KINASE KINASE 5"/>
    <property type="match status" value="1"/>
</dbReference>
<name>A0ABN9VK84_9DINO</name>
<keyword evidence="12" id="KW-1185">Reference proteome</keyword>
<dbReference type="PANTHER" id="PTHR48013">
    <property type="entry name" value="DUAL SPECIFICITY MITOGEN-ACTIVATED PROTEIN KINASE KINASE 5-RELATED"/>
    <property type="match status" value="1"/>
</dbReference>
<evidence type="ECO:0000256" key="9">
    <source>
        <dbReference type="ARBA" id="ARBA00051693"/>
    </source>
</evidence>
<keyword evidence="4" id="KW-0067">ATP-binding</keyword>
<evidence type="ECO:0000256" key="1">
    <source>
        <dbReference type="ARBA" id="ARBA00022679"/>
    </source>
</evidence>
<dbReference type="SMART" id="SM00220">
    <property type="entry name" value="S_TKc"/>
    <property type="match status" value="1"/>
</dbReference>
<evidence type="ECO:0000313" key="12">
    <source>
        <dbReference type="Proteomes" id="UP001189429"/>
    </source>
</evidence>
<evidence type="ECO:0000256" key="6">
    <source>
        <dbReference type="ARBA" id="ARBA00038999"/>
    </source>
</evidence>
<comment type="catalytic activity">
    <reaction evidence="8">
        <text>L-threonyl-[protein] + ATP = O-phospho-L-threonyl-[protein] + ADP + H(+)</text>
        <dbReference type="Rhea" id="RHEA:46608"/>
        <dbReference type="Rhea" id="RHEA-COMP:11060"/>
        <dbReference type="Rhea" id="RHEA-COMP:11605"/>
        <dbReference type="ChEBI" id="CHEBI:15378"/>
        <dbReference type="ChEBI" id="CHEBI:30013"/>
        <dbReference type="ChEBI" id="CHEBI:30616"/>
        <dbReference type="ChEBI" id="CHEBI:61977"/>
        <dbReference type="ChEBI" id="CHEBI:456216"/>
        <dbReference type="EC" id="2.7.12.2"/>
    </reaction>
</comment>
<evidence type="ECO:0000256" key="8">
    <source>
        <dbReference type="ARBA" id="ARBA00049299"/>
    </source>
</evidence>
<evidence type="ECO:0000313" key="11">
    <source>
        <dbReference type="EMBL" id="CAK0873629.1"/>
    </source>
</evidence>
<reference evidence="11" key="1">
    <citation type="submission" date="2023-10" db="EMBL/GenBank/DDBJ databases">
        <authorList>
            <person name="Chen Y."/>
            <person name="Shah S."/>
            <person name="Dougan E. K."/>
            <person name="Thang M."/>
            <person name="Chan C."/>
        </authorList>
    </citation>
    <scope>NUCLEOTIDE SEQUENCE [LARGE SCALE GENOMIC DNA]</scope>
</reference>
<feature type="non-terminal residue" evidence="11">
    <location>
        <position position="1"/>
    </location>
</feature>
<protein>
    <recommendedName>
        <fullName evidence="6">mitogen-activated protein kinase kinase</fullName>
        <ecNumber evidence="6">2.7.12.2</ecNumber>
    </recommendedName>
</protein>
<comment type="catalytic activity">
    <reaction evidence="7">
        <text>L-seryl-[protein] + ATP = O-phospho-L-seryl-[protein] + ADP + H(+)</text>
        <dbReference type="Rhea" id="RHEA:17989"/>
        <dbReference type="Rhea" id="RHEA-COMP:9863"/>
        <dbReference type="Rhea" id="RHEA-COMP:11604"/>
        <dbReference type="ChEBI" id="CHEBI:15378"/>
        <dbReference type="ChEBI" id="CHEBI:29999"/>
        <dbReference type="ChEBI" id="CHEBI:30616"/>
        <dbReference type="ChEBI" id="CHEBI:83421"/>
        <dbReference type="ChEBI" id="CHEBI:456216"/>
        <dbReference type="EC" id="2.7.12.2"/>
    </reaction>
</comment>
<accession>A0ABN9VK84</accession>
<dbReference type="InterPro" id="IPR011009">
    <property type="entry name" value="Kinase-like_dom_sf"/>
</dbReference>
<evidence type="ECO:0000256" key="3">
    <source>
        <dbReference type="ARBA" id="ARBA00022777"/>
    </source>
</evidence>
<evidence type="ECO:0000259" key="10">
    <source>
        <dbReference type="PROSITE" id="PS50011"/>
    </source>
</evidence>
<evidence type="ECO:0000256" key="4">
    <source>
        <dbReference type="ARBA" id="ARBA00022840"/>
    </source>
</evidence>
<sequence>PPGPAPLLPPRAGAAPGSGLRGRFAARGLAVPPLQLGELRPAPAGVAGMGSFDFSELYQLSDDRLGSGSIGTVRKAVRRSDSLVVALKDVRCPPGAEDAREMTRREYEFMAALSHPSIVRAFALHEAAANVVVCMEYVDGGSLDAHVESRGVLSPAGATTGALQLLQGLDYLHSCRVAHRDVKPANILLGAHATSFKLADFNSAKQIGQHGGLSSAMLTDRGTASYSAPEIHAGHMWNERVDVWSAGLSMHFMRSGRLPFDLGSPRVRDALRRAQAPAVDLSPLGELMGSLVQQCLEASPQDRPPAVELLAHPLFRGGSRGAPEASGGAGLFSWPAGRLAAGSPRAYTDDLLPGCGLVRKLLAGGRRDCGGGRAEGLALRRPHRRLHTAHLGDQSTLLWRRLAERRFSRKAGKLTAMVSRCRSDGEVLSLIRPAEVSSDEVEASDQSDGSE</sequence>
<dbReference type="Gene3D" id="1.10.510.10">
    <property type="entry name" value="Transferase(Phosphotransferase) domain 1"/>
    <property type="match status" value="1"/>
</dbReference>
<gene>
    <name evidence="11" type="ORF">PCOR1329_LOCUS58768</name>
</gene>
<dbReference type="Pfam" id="PF00069">
    <property type="entry name" value="Pkinase"/>
    <property type="match status" value="1"/>
</dbReference>
<keyword evidence="3" id="KW-0418">Kinase</keyword>
<comment type="similarity">
    <text evidence="5">Belongs to the protein kinase superfamily. STE Ser/Thr protein kinase family. MAP kinase kinase subfamily.</text>
</comment>
<dbReference type="CDD" id="cd14014">
    <property type="entry name" value="STKc_PknB_like"/>
    <property type="match status" value="1"/>
</dbReference>
<dbReference type="PROSITE" id="PS00108">
    <property type="entry name" value="PROTEIN_KINASE_ST"/>
    <property type="match status" value="1"/>
</dbReference>
<dbReference type="Proteomes" id="UP001189429">
    <property type="component" value="Unassembled WGS sequence"/>
</dbReference>
<keyword evidence="1" id="KW-0808">Transferase</keyword>
<proteinExistence type="inferred from homology"/>
<comment type="caution">
    <text evidence="11">The sequence shown here is derived from an EMBL/GenBank/DDBJ whole genome shotgun (WGS) entry which is preliminary data.</text>
</comment>